<evidence type="ECO:0000313" key="1">
    <source>
        <dbReference type="EMBL" id="EDY16218.1"/>
    </source>
</evidence>
<keyword evidence="2" id="KW-1185">Reference proteome</keyword>
<comment type="caution">
    <text evidence="1">The sequence shown here is derived from an EMBL/GenBank/DDBJ whole genome shotgun (WGS) entry which is preliminary data.</text>
</comment>
<dbReference type="EMBL" id="ABVL01000037">
    <property type="protein sequence ID" value="EDY16218.1"/>
    <property type="molecule type" value="Genomic_DNA"/>
</dbReference>
<dbReference type="PROSITE" id="PS51318">
    <property type="entry name" value="TAT"/>
    <property type="match status" value="1"/>
</dbReference>
<gene>
    <name evidence="1" type="ORF">CfE428DRAFT_6219</name>
</gene>
<sequence>MNRDPIESTEQVALDRRLFLQSLGKWSGAAIAAVVATGWLASGPSAQAGSWVNRRGGGGGWVNRGGGGGGWVNRYGGGGGGWVNRVRGGGAWVNRF</sequence>
<reference evidence="1 2" key="1">
    <citation type="journal article" date="2011" name="J. Bacteriol.">
        <title>Genome sequence of Chthoniobacter flavus Ellin428, an aerobic heterotrophic soil bacterium.</title>
        <authorList>
            <person name="Kant R."/>
            <person name="van Passel M.W."/>
            <person name="Palva A."/>
            <person name="Lucas S."/>
            <person name="Lapidus A."/>
            <person name="Glavina Del Rio T."/>
            <person name="Dalin E."/>
            <person name="Tice H."/>
            <person name="Bruce D."/>
            <person name="Goodwin L."/>
            <person name="Pitluck S."/>
            <person name="Larimer F.W."/>
            <person name="Land M.L."/>
            <person name="Hauser L."/>
            <person name="Sangwan P."/>
            <person name="de Vos W.M."/>
            <person name="Janssen P.H."/>
            <person name="Smidt H."/>
        </authorList>
    </citation>
    <scope>NUCLEOTIDE SEQUENCE [LARGE SCALE GENOMIC DNA]</scope>
    <source>
        <strain evidence="1 2">Ellin428</strain>
    </source>
</reference>
<organism evidence="1 2">
    <name type="scientific">Chthoniobacter flavus Ellin428</name>
    <dbReference type="NCBI Taxonomy" id="497964"/>
    <lineage>
        <taxon>Bacteria</taxon>
        <taxon>Pseudomonadati</taxon>
        <taxon>Verrucomicrobiota</taxon>
        <taxon>Spartobacteria</taxon>
        <taxon>Chthoniobacterales</taxon>
        <taxon>Chthoniobacteraceae</taxon>
        <taxon>Chthoniobacter</taxon>
    </lineage>
</organism>
<dbReference type="RefSeq" id="WP_006983537.1">
    <property type="nucleotide sequence ID" value="NZ_ABVL01000037.1"/>
</dbReference>
<dbReference type="STRING" id="497964.CfE428DRAFT_6219"/>
<accession>B4DBC8</accession>
<dbReference type="InterPro" id="IPR006311">
    <property type="entry name" value="TAT_signal"/>
</dbReference>
<proteinExistence type="predicted"/>
<dbReference type="eggNOG" id="ENOG5033PB1">
    <property type="taxonomic scope" value="Bacteria"/>
</dbReference>
<dbReference type="AlphaFoldDB" id="B4DBC8"/>
<name>B4DBC8_9BACT</name>
<dbReference type="Proteomes" id="UP000005824">
    <property type="component" value="Unassembled WGS sequence"/>
</dbReference>
<protein>
    <submittedName>
        <fullName evidence="1">Uncharacterized protein</fullName>
    </submittedName>
</protein>
<dbReference type="InParanoid" id="B4DBC8"/>
<evidence type="ECO:0000313" key="2">
    <source>
        <dbReference type="Proteomes" id="UP000005824"/>
    </source>
</evidence>